<evidence type="ECO:0000313" key="2">
    <source>
        <dbReference type="Proteomes" id="UP001158087"/>
    </source>
</evidence>
<name>A0AA42KSC2_9HYPH</name>
<sequence length="784" mass="83837">MSNVAPEIKTRFTLDGASEAVSGLRKIHQSARDSVNNIRQAGAKALEPFQRDIEKSKRALATLKTTSLTVGRVGFGGLKTGAKTVFKTISVGAASAVAALASVSAAAIKMSKDTASEWDKLSKQSRALGVSPEDLSVLGYAGAGEGVAGDEIVKGLAKIGSEFLGIRQKISEANDEFSSFKANARKDALISLRMGKVEGLTAAGEAVGQARMSSLAGIQERKGQLENYIARAAPYENRNIRTQAFVHDLRKQLAELEKTETALKKSFGPVGEALFGLEKYGLNVEKASKGGMEGLLALSDAMQRVEDPTQRLRFAIQLFGEEAGQKMVPLLEGGRTAIENYRRELERLGGVVTKRDTQIGEAYEASAENFRRSIAGVRLAVAREVLPLLTESTDAMTEFMVRYRQRIAGILKDGFVYARNLVSDIIGIFQGKRAGFKTPWLDTLFEKLKSARAYINDMASELKKLWDGENSRFEWLNKIRDGIATAIRFVKELYGVLRGQDASEFKWLNDLRDQAKAFGTDFMAALEMVKSVLSAIHTLLQPVAELFGMDVTTMLLFIGMTRFIGLFGFATTAIGQLTKAVGVLFAMGGGGALAKGIGAIATAAGGASAVGGVGTAAAGAAGAMSLGAKAGILGAAVVGGGLIGHYGAKKAYEWSGAKDAADARERQNITNLRTKMDADFDRAFAGYDTKRRGDILRSMGINTLQGLPTPGMLPGGVYDVWSRAGMTPPSASEIDYYKEKSKAPSETVNVNLTLNGKDLGTLQADPLTAKKMKQTLYGMQQGGY</sequence>
<protein>
    <submittedName>
        <fullName evidence="1">Uncharacterized protein</fullName>
    </submittedName>
</protein>
<organism evidence="1 2">
    <name type="scientific">Brucella intermedia GD04153</name>
    <dbReference type="NCBI Taxonomy" id="2975438"/>
    <lineage>
        <taxon>Bacteria</taxon>
        <taxon>Pseudomonadati</taxon>
        <taxon>Pseudomonadota</taxon>
        <taxon>Alphaproteobacteria</taxon>
        <taxon>Hyphomicrobiales</taxon>
        <taxon>Brucellaceae</taxon>
        <taxon>Brucella/Ochrobactrum group</taxon>
        <taxon>Brucella</taxon>
    </lineage>
</organism>
<proteinExistence type="predicted"/>
<gene>
    <name evidence="1" type="ORF">N7376_04825</name>
</gene>
<reference evidence="1" key="1">
    <citation type="submission" date="2022-09" db="EMBL/GenBank/DDBJ databases">
        <title>Intensive care unit water sources are persistently colonized with multi-drug resistant bacteria and are the site of extensive horizontal gene transfer of antibiotic resistance genes.</title>
        <authorList>
            <person name="Diorio-Toth L."/>
        </authorList>
    </citation>
    <scope>NUCLEOTIDE SEQUENCE</scope>
    <source>
        <strain evidence="1">GD04153</strain>
    </source>
</reference>
<comment type="caution">
    <text evidence="1">The sequence shown here is derived from an EMBL/GenBank/DDBJ whole genome shotgun (WGS) entry which is preliminary data.</text>
</comment>
<accession>A0AA42KSC2</accession>
<dbReference type="Proteomes" id="UP001158087">
    <property type="component" value="Unassembled WGS sequence"/>
</dbReference>
<evidence type="ECO:0000313" key="1">
    <source>
        <dbReference type="EMBL" id="MDH0123307.1"/>
    </source>
</evidence>
<dbReference type="AlphaFoldDB" id="A0AA42KSC2"/>
<dbReference type="EMBL" id="JAODYY010000001">
    <property type="protein sequence ID" value="MDH0123307.1"/>
    <property type="molecule type" value="Genomic_DNA"/>
</dbReference>